<evidence type="ECO:0000313" key="3">
    <source>
        <dbReference type="Proteomes" id="UP000676310"/>
    </source>
</evidence>
<dbReference type="GeneID" id="67017306"/>
<reference evidence="2" key="1">
    <citation type="submission" date="2021-05" db="EMBL/GenBank/DDBJ databases">
        <authorList>
            <person name="Stam R."/>
        </authorList>
    </citation>
    <scope>NUCLEOTIDE SEQUENCE</scope>
    <source>
        <strain evidence="2">CS162</strain>
    </source>
</reference>
<dbReference type="OrthoDB" id="3695242at2759"/>
<feature type="compositionally biased region" description="Low complexity" evidence="1">
    <location>
        <begin position="56"/>
        <end position="68"/>
    </location>
</feature>
<evidence type="ECO:0000313" key="2">
    <source>
        <dbReference type="EMBL" id="CAG5159308.1"/>
    </source>
</evidence>
<protein>
    <submittedName>
        <fullName evidence="2">Uncharacterized protein</fullName>
    </submittedName>
</protein>
<feature type="region of interest" description="Disordered" evidence="1">
    <location>
        <begin position="54"/>
        <end position="80"/>
    </location>
</feature>
<accession>A0A8J2I8A2</accession>
<dbReference type="AlphaFoldDB" id="A0A8J2I8A2"/>
<gene>
    <name evidence="2" type="ORF">ALTATR162_LOCUS5519</name>
</gene>
<comment type="caution">
    <text evidence="2">The sequence shown here is derived from an EMBL/GenBank/DDBJ whole genome shotgun (WGS) entry which is preliminary data.</text>
</comment>
<feature type="compositionally biased region" description="Basic and acidic residues" evidence="1">
    <location>
        <begin position="69"/>
        <end position="78"/>
    </location>
</feature>
<dbReference type="RefSeq" id="XP_043169073.1">
    <property type="nucleotide sequence ID" value="XM_043313138.1"/>
</dbReference>
<name>A0A8J2I8A2_9PLEO</name>
<dbReference type="Proteomes" id="UP000676310">
    <property type="component" value="Unassembled WGS sequence"/>
</dbReference>
<keyword evidence="3" id="KW-1185">Reference proteome</keyword>
<dbReference type="EMBL" id="CAJRGZ010000019">
    <property type="protein sequence ID" value="CAG5159308.1"/>
    <property type="molecule type" value="Genomic_DNA"/>
</dbReference>
<proteinExistence type="predicted"/>
<organism evidence="2 3">
    <name type="scientific">Alternaria atra</name>
    <dbReference type="NCBI Taxonomy" id="119953"/>
    <lineage>
        <taxon>Eukaryota</taxon>
        <taxon>Fungi</taxon>
        <taxon>Dikarya</taxon>
        <taxon>Ascomycota</taxon>
        <taxon>Pezizomycotina</taxon>
        <taxon>Dothideomycetes</taxon>
        <taxon>Pleosporomycetidae</taxon>
        <taxon>Pleosporales</taxon>
        <taxon>Pleosporineae</taxon>
        <taxon>Pleosporaceae</taxon>
        <taxon>Alternaria</taxon>
        <taxon>Alternaria sect. Ulocladioides</taxon>
    </lineage>
</organism>
<sequence length="284" mass="32445">MDLIYANCDLNLAVSCAANAQEGAFVERDPEFLQPAHVYVPLSVDLRHTEDRRWSDASSASTSNSEQRAVSDEGHTTNEDMDVAVQSQLVTIFMGQYDFSSSLWDLPLQKRGWVVQERIMAPRTIYFGKDRIYWECNEKLLNEHLPWGTPMSGELFDYHYKKEFSLPYVVANPPVAPLADGTIGSLHLNWHSTVQDYSGTELTFPNKDKLVAIAALATRYGRVFQSPYEAGLFQSDLPIGLLWTENLPELRRSCTGNEWTYEQGWQEQVRPDSRRNPDFRAPSW</sequence>
<evidence type="ECO:0000256" key="1">
    <source>
        <dbReference type="SAM" id="MobiDB-lite"/>
    </source>
</evidence>
<dbReference type="PANTHER" id="PTHR33112:SF16">
    <property type="entry name" value="HETEROKARYON INCOMPATIBILITY DOMAIN-CONTAINING PROTEIN"/>
    <property type="match status" value="1"/>
</dbReference>
<dbReference type="PANTHER" id="PTHR33112">
    <property type="entry name" value="DOMAIN PROTEIN, PUTATIVE-RELATED"/>
    <property type="match status" value="1"/>
</dbReference>